<dbReference type="Pfam" id="PF00822">
    <property type="entry name" value="PMP22_Claudin"/>
    <property type="match status" value="1"/>
</dbReference>
<name>A0ABM0IYE3_ECHTE</name>
<feature type="transmembrane region" description="Helical" evidence="5">
    <location>
        <begin position="7"/>
        <end position="27"/>
    </location>
</feature>
<dbReference type="GeneID" id="101644703"/>
<organism evidence="6 7">
    <name type="scientific">Echinops telfairi</name>
    <name type="common">Lesser hedgehog tenrec</name>
    <dbReference type="NCBI Taxonomy" id="9371"/>
    <lineage>
        <taxon>Eukaryota</taxon>
        <taxon>Metazoa</taxon>
        <taxon>Chordata</taxon>
        <taxon>Craniata</taxon>
        <taxon>Vertebrata</taxon>
        <taxon>Euteleostomi</taxon>
        <taxon>Mammalia</taxon>
        <taxon>Eutheria</taxon>
        <taxon>Afrotheria</taxon>
        <taxon>Tenrecidae</taxon>
        <taxon>Tenrecinae</taxon>
        <taxon>Echinops</taxon>
    </lineage>
</organism>
<dbReference type="PANTHER" id="PTHR10671">
    <property type="entry name" value="EPITHELIAL MEMBRANE PROTEIN-RELATED"/>
    <property type="match status" value="1"/>
</dbReference>
<evidence type="ECO:0000256" key="5">
    <source>
        <dbReference type="SAM" id="Phobius"/>
    </source>
</evidence>
<feature type="transmembrane region" description="Helical" evidence="5">
    <location>
        <begin position="47"/>
        <end position="73"/>
    </location>
</feature>
<keyword evidence="4 5" id="KW-0472">Membrane</keyword>
<feature type="transmembrane region" description="Helical" evidence="5">
    <location>
        <begin position="127"/>
        <end position="151"/>
    </location>
</feature>
<gene>
    <name evidence="7" type="primary">NKG7</name>
</gene>
<feature type="transmembrane region" description="Helical" evidence="5">
    <location>
        <begin position="85"/>
        <end position="107"/>
    </location>
</feature>
<evidence type="ECO:0000256" key="2">
    <source>
        <dbReference type="ARBA" id="ARBA00022692"/>
    </source>
</evidence>
<keyword evidence="6" id="KW-1185">Reference proteome</keyword>
<comment type="subcellular location">
    <subcellularLocation>
        <location evidence="1">Membrane</location>
        <topology evidence="1">Multi-pass membrane protein</topology>
    </subcellularLocation>
</comment>
<keyword evidence="3 5" id="KW-1133">Transmembrane helix</keyword>
<dbReference type="Proteomes" id="UP000694863">
    <property type="component" value="Unplaced"/>
</dbReference>
<dbReference type="InterPro" id="IPR004031">
    <property type="entry name" value="PMP22/EMP/MP20/Claudin"/>
</dbReference>
<dbReference type="Gene3D" id="1.20.140.150">
    <property type="match status" value="1"/>
</dbReference>
<evidence type="ECO:0000313" key="7">
    <source>
        <dbReference type="RefSeq" id="XP_004710766.1"/>
    </source>
</evidence>
<evidence type="ECO:0000256" key="1">
    <source>
        <dbReference type="ARBA" id="ARBA00004141"/>
    </source>
</evidence>
<dbReference type="PANTHER" id="PTHR10671:SF34">
    <property type="entry name" value="PROTEIN NKG7"/>
    <property type="match status" value="1"/>
</dbReference>
<dbReference type="InterPro" id="IPR050579">
    <property type="entry name" value="PMP-22/EMP/MP20-like"/>
</dbReference>
<sequence>MNRSLALFTNALGLVLNLIAMNTPFWVEVVTPTIILHGGLWPSGPQAAFMIATECFIVLAAVFGLIALLALAWYFIPWLSSPTRLIFTTTTGTAFPAAIFMIVAMAVYTNHILHVGLAPHWQVSFGWSFYLGWISAVLFLSTGFLNGAALCRRAGYESM</sequence>
<evidence type="ECO:0000256" key="4">
    <source>
        <dbReference type="ARBA" id="ARBA00023136"/>
    </source>
</evidence>
<reference evidence="7" key="1">
    <citation type="submission" date="2025-08" db="UniProtKB">
        <authorList>
            <consortium name="RefSeq"/>
        </authorList>
    </citation>
    <scope>IDENTIFICATION</scope>
</reference>
<keyword evidence="2 5" id="KW-0812">Transmembrane</keyword>
<protein>
    <submittedName>
        <fullName evidence="7">Protein NKG7</fullName>
    </submittedName>
</protein>
<evidence type="ECO:0000313" key="6">
    <source>
        <dbReference type="Proteomes" id="UP000694863"/>
    </source>
</evidence>
<proteinExistence type="predicted"/>
<dbReference type="RefSeq" id="XP_004710766.1">
    <property type="nucleotide sequence ID" value="XM_004710709.2"/>
</dbReference>
<evidence type="ECO:0000256" key="3">
    <source>
        <dbReference type="ARBA" id="ARBA00022989"/>
    </source>
</evidence>
<accession>A0ABM0IYE3</accession>